<sequence length="499" mass="53671">MTSRTTPLPVDPLTTTVELTTTPKRATTDPPARRRWRPTLGLRLRLLGWALALLAVASLSSVVVIRQVLLNQLENRIASDMRQEVTEFRRLVGGQNPATGRPFAGDLRAIADTYLLRNEPQTGEVVLVFVDGRFYRGTERAPHDLAGDTALVAAWTALTASAYGRVGDTPAGSARWLAVPVVIDGAARGHVVVAEFGAERRAEIDRAVRLMALACLLVIVVVAAGGYLAMGRALRPLRTVTETARTIEEADLSRRIPVTGSDEVADLSRTFNAMVGRLQRAFATQRAFLSDAGHELRTPITIVRGHLELMGDDPAERAETVALVTDELDRMNRMVDDLLMLAKAEQPDFVQPAAVDAAAIVTDVFAKAVALGERDWRLGVVEPVAVWADRHRLTQALMQLAQNAVQFTGPGDRIELFVRAGPGRVLIGVTDTGVGIAAADRERIFERFSRGEHGRQRAEGAGLGLAIVSAIAQAHRGTVAVDSVPGAGSTFTLVLAPAP</sequence>
<dbReference type="SMART" id="SM00388">
    <property type="entry name" value="HisKA"/>
    <property type="match status" value="1"/>
</dbReference>
<dbReference type="Pfam" id="PF02518">
    <property type="entry name" value="HATPase_c"/>
    <property type="match status" value="1"/>
</dbReference>
<dbReference type="InterPro" id="IPR004358">
    <property type="entry name" value="Sig_transdc_His_kin-like_C"/>
</dbReference>
<dbReference type="InterPro" id="IPR003594">
    <property type="entry name" value="HATPase_dom"/>
</dbReference>
<dbReference type="Proteomes" id="UP000624325">
    <property type="component" value="Unassembled WGS sequence"/>
</dbReference>
<name>A0ABQ4CDY7_9ACTN</name>
<keyword evidence="5" id="KW-0808">Transferase</keyword>
<comment type="caution">
    <text evidence="14">The sequence shown here is derived from an EMBL/GenBank/DDBJ whole genome shotgun (WGS) entry which is preliminary data.</text>
</comment>
<evidence type="ECO:0000256" key="4">
    <source>
        <dbReference type="ARBA" id="ARBA00022553"/>
    </source>
</evidence>
<dbReference type="Pfam" id="PF00672">
    <property type="entry name" value="HAMP"/>
    <property type="match status" value="1"/>
</dbReference>
<dbReference type="InterPro" id="IPR050428">
    <property type="entry name" value="TCS_sensor_his_kinase"/>
</dbReference>
<gene>
    <name evidence="14" type="ORF">Air01nite_70690</name>
</gene>
<keyword evidence="7 14" id="KW-0418">Kinase</keyword>
<dbReference type="SMART" id="SM00304">
    <property type="entry name" value="HAMP"/>
    <property type="match status" value="1"/>
</dbReference>
<dbReference type="InterPro" id="IPR036890">
    <property type="entry name" value="HATPase_C_sf"/>
</dbReference>
<proteinExistence type="predicted"/>
<keyword evidence="15" id="KW-1185">Reference proteome</keyword>
<evidence type="ECO:0000313" key="14">
    <source>
        <dbReference type="EMBL" id="GIF60974.1"/>
    </source>
</evidence>
<dbReference type="Gene3D" id="3.30.565.10">
    <property type="entry name" value="Histidine kinase-like ATPase, C-terminal domain"/>
    <property type="match status" value="1"/>
</dbReference>
<keyword evidence="8 11" id="KW-1133">Transmembrane helix</keyword>
<protein>
    <recommendedName>
        <fullName evidence="3">histidine kinase</fullName>
        <ecNumber evidence="3">2.7.13.3</ecNumber>
    </recommendedName>
</protein>
<dbReference type="SUPFAM" id="SSF158472">
    <property type="entry name" value="HAMP domain-like"/>
    <property type="match status" value="1"/>
</dbReference>
<comment type="subcellular location">
    <subcellularLocation>
        <location evidence="2">Cell membrane</location>
    </subcellularLocation>
</comment>
<evidence type="ECO:0000256" key="6">
    <source>
        <dbReference type="ARBA" id="ARBA00022692"/>
    </source>
</evidence>
<dbReference type="SUPFAM" id="SSF47384">
    <property type="entry name" value="Homodimeric domain of signal transducing histidine kinase"/>
    <property type="match status" value="1"/>
</dbReference>
<keyword evidence="9" id="KW-0902">Two-component regulatory system</keyword>
<feature type="domain" description="Histidine kinase" evidence="12">
    <location>
        <begin position="291"/>
        <end position="499"/>
    </location>
</feature>
<evidence type="ECO:0000256" key="8">
    <source>
        <dbReference type="ARBA" id="ARBA00022989"/>
    </source>
</evidence>
<feature type="transmembrane region" description="Helical" evidence="11">
    <location>
        <begin position="210"/>
        <end position="230"/>
    </location>
</feature>
<dbReference type="InterPro" id="IPR003660">
    <property type="entry name" value="HAMP_dom"/>
</dbReference>
<dbReference type="PROSITE" id="PS50109">
    <property type="entry name" value="HIS_KIN"/>
    <property type="match status" value="1"/>
</dbReference>
<accession>A0ABQ4CDY7</accession>
<feature type="domain" description="HAMP" evidence="13">
    <location>
        <begin position="231"/>
        <end position="283"/>
    </location>
</feature>
<evidence type="ECO:0000256" key="7">
    <source>
        <dbReference type="ARBA" id="ARBA00022777"/>
    </source>
</evidence>
<dbReference type="Gene3D" id="6.10.340.10">
    <property type="match status" value="1"/>
</dbReference>
<evidence type="ECO:0000256" key="11">
    <source>
        <dbReference type="SAM" id="Phobius"/>
    </source>
</evidence>
<dbReference type="SMART" id="SM00387">
    <property type="entry name" value="HATPase_c"/>
    <property type="match status" value="1"/>
</dbReference>
<reference evidence="14 15" key="1">
    <citation type="submission" date="2021-01" db="EMBL/GenBank/DDBJ databases">
        <title>Whole genome shotgun sequence of Asanoa iriomotensis NBRC 100142.</title>
        <authorList>
            <person name="Komaki H."/>
            <person name="Tamura T."/>
        </authorList>
    </citation>
    <scope>NUCLEOTIDE SEQUENCE [LARGE SCALE GENOMIC DNA]</scope>
    <source>
        <strain evidence="14 15">NBRC 100142</strain>
    </source>
</reference>
<dbReference type="PROSITE" id="PS50885">
    <property type="entry name" value="HAMP"/>
    <property type="match status" value="1"/>
</dbReference>
<feature type="transmembrane region" description="Helical" evidence="11">
    <location>
        <begin position="46"/>
        <end position="69"/>
    </location>
</feature>
<dbReference type="PRINTS" id="PR00344">
    <property type="entry name" value="BCTRLSENSOR"/>
</dbReference>
<comment type="catalytic activity">
    <reaction evidence="1">
        <text>ATP + protein L-histidine = ADP + protein N-phospho-L-histidine.</text>
        <dbReference type="EC" id="2.7.13.3"/>
    </reaction>
</comment>
<dbReference type="EMBL" id="BONC01000083">
    <property type="protein sequence ID" value="GIF60974.1"/>
    <property type="molecule type" value="Genomic_DNA"/>
</dbReference>
<evidence type="ECO:0000259" key="12">
    <source>
        <dbReference type="PROSITE" id="PS50109"/>
    </source>
</evidence>
<dbReference type="GO" id="GO:0016301">
    <property type="term" value="F:kinase activity"/>
    <property type="evidence" value="ECO:0007669"/>
    <property type="project" value="UniProtKB-KW"/>
</dbReference>
<evidence type="ECO:0000256" key="1">
    <source>
        <dbReference type="ARBA" id="ARBA00000085"/>
    </source>
</evidence>
<dbReference type="Gene3D" id="1.10.287.130">
    <property type="match status" value="1"/>
</dbReference>
<keyword evidence="6 11" id="KW-0812">Transmembrane</keyword>
<dbReference type="PANTHER" id="PTHR45436:SF5">
    <property type="entry name" value="SENSOR HISTIDINE KINASE TRCS"/>
    <property type="match status" value="1"/>
</dbReference>
<dbReference type="EC" id="2.7.13.3" evidence="3"/>
<dbReference type="Pfam" id="PF00512">
    <property type="entry name" value="HisKA"/>
    <property type="match status" value="1"/>
</dbReference>
<evidence type="ECO:0000313" key="15">
    <source>
        <dbReference type="Proteomes" id="UP000624325"/>
    </source>
</evidence>
<dbReference type="SUPFAM" id="SSF55874">
    <property type="entry name" value="ATPase domain of HSP90 chaperone/DNA topoisomerase II/histidine kinase"/>
    <property type="match status" value="1"/>
</dbReference>
<evidence type="ECO:0000256" key="10">
    <source>
        <dbReference type="ARBA" id="ARBA00023136"/>
    </source>
</evidence>
<dbReference type="InterPro" id="IPR005467">
    <property type="entry name" value="His_kinase_dom"/>
</dbReference>
<dbReference type="CDD" id="cd00082">
    <property type="entry name" value="HisKA"/>
    <property type="match status" value="1"/>
</dbReference>
<evidence type="ECO:0000256" key="5">
    <source>
        <dbReference type="ARBA" id="ARBA00022679"/>
    </source>
</evidence>
<keyword evidence="4" id="KW-0597">Phosphoprotein</keyword>
<dbReference type="PANTHER" id="PTHR45436">
    <property type="entry name" value="SENSOR HISTIDINE KINASE YKOH"/>
    <property type="match status" value="1"/>
</dbReference>
<evidence type="ECO:0000256" key="9">
    <source>
        <dbReference type="ARBA" id="ARBA00023012"/>
    </source>
</evidence>
<organism evidence="14 15">
    <name type="scientific">Asanoa iriomotensis</name>
    <dbReference type="NCBI Taxonomy" id="234613"/>
    <lineage>
        <taxon>Bacteria</taxon>
        <taxon>Bacillati</taxon>
        <taxon>Actinomycetota</taxon>
        <taxon>Actinomycetes</taxon>
        <taxon>Micromonosporales</taxon>
        <taxon>Micromonosporaceae</taxon>
        <taxon>Asanoa</taxon>
    </lineage>
</organism>
<dbReference type="InterPro" id="IPR003661">
    <property type="entry name" value="HisK_dim/P_dom"/>
</dbReference>
<dbReference type="CDD" id="cd06225">
    <property type="entry name" value="HAMP"/>
    <property type="match status" value="1"/>
</dbReference>
<evidence type="ECO:0000259" key="13">
    <source>
        <dbReference type="PROSITE" id="PS50885"/>
    </source>
</evidence>
<keyword evidence="10 11" id="KW-0472">Membrane</keyword>
<evidence type="ECO:0000256" key="3">
    <source>
        <dbReference type="ARBA" id="ARBA00012438"/>
    </source>
</evidence>
<dbReference type="RefSeq" id="WP_203707790.1">
    <property type="nucleotide sequence ID" value="NZ_BAAALU010000043.1"/>
</dbReference>
<dbReference type="InterPro" id="IPR036097">
    <property type="entry name" value="HisK_dim/P_sf"/>
</dbReference>
<evidence type="ECO:0000256" key="2">
    <source>
        <dbReference type="ARBA" id="ARBA00004236"/>
    </source>
</evidence>